<dbReference type="EMBL" id="BAAARY010000001">
    <property type="protein sequence ID" value="GAA2510369.1"/>
    <property type="molecule type" value="Genomic_DNA"/>
</dbReference>
<dbReference type="InterPro" id="IPR041916">
    <property type="entry name" value="Anti_sigma_zinc_sf"/>
</dbReference>
<keyword evidence="1" id="KW-0805">Transcription regulation</keyword>
<organism evidence="5 6">
    <name type="scientific">Pilimelia columellifera subsp. columellifera</name>
    <dbReference type="NCBI Taxonomy" id="706583"/>
    <lineage>
        <taxon>Bacteria</taxon>
        <taxon>Bacillati</taxon>
        <taxon>Actinomycetota</taxon>
        <taxon>Actinomycetes</taxon>
        <taxon>Micromonosporales</taxon>
        <taxon>Micromonosporaceae</taxon>
        <taxon>Pilimelia</taxon>
    </lineage>
</organism>
<proteinExistence type="predicted"/>
<evidence type="ECO:0000256" key="3">
    <source>
        <dbReference type="SAM" id="MobiDB-lite"/>
    </source>
</evidence>
<keyword evidence="2" id="KW-0804">Transcription</keyword>
<evidence type="ECO:0000313" key="5">
    <source>
        <dbReference type="EMBL" id="GAA2510369.1"/>
    </source>
</evidence>
<feature type="region of interest" description="Disordered" evidence="3">
    <location>
        <begin position="63"/>
        <end position="128"/>
    </location>
</feature>
<reference evidence="5 6" key="1">
    <citation type="journal article" date="2019" name="Int. J. Syst. Evol. Microbiol.">
        <title>The Global Catalogue of Microorganisms (GCM) 10K type strain sequencing project: providing services to taxonomists for standard genome sequencing and annotation.</title>
        <authorList>
            <consortium name="The Broad Institute Genomics Platform"/>
            <consortium name="The Broad Institute Genome Sequencing Center for Infectious Disease"/>
            <person name="Wu L."/>
            <person name="Ma J."/>
        </authorList>
    </citation>
    <scope>NUCLEOTIDE SEQUENCE [LARGE SCALE GENOMIC DNA]</scope>
    <source>
        <strain evidence="5 6">JCM 3367</strain>
    </source>
</reference>
<gene>
    <name evidence="5" type="ORF">GCM10010201_01300</name>
</gene>
<dbReference type="InterPro" id="IPR027383">
    <property type="entry name" value="Znf_put"/>
</dbReference>
<dbReference type="Proteomes" id="UP001499978">
    <property type="component" value="Unassembled WGS sequence"/>
</dbReference>
<comment type="caution">
    <text evidence="5">The sequence shown here is derived from an EMBL/GenBank/DDBJ whole genome shotgun (WGS) entry which is preliminary data.</text>
</comment>
<dbReference type="Gene3D" id="1.10.10.1320">
    <property type="entry name" value="Anti-sigma factor, zinc-finger domain"/>
    <property type="match status" value="1"/>
</dbReference>
<evidence type="ECO:0000313" key="6">
    <source>
        <dbReference type="Proteomes" id="UP001499978"/>
    </source>
</evidence>
<keyword evidence="6" id="KW-1185">Reference proteome</keyword>
<dbReference type="RefSeq" id="WP_344166696.1">
    <property type="nucleotide sequence ID" value="NZ_BAAARY010000001.1"/>
</dbReference>
<accession>A0ABN3MWN5</accession>
<evidence type="ECO:0000256" key="2">
    <source>
        <dbReference type="ARBA" id="ARBA00023163"/>
    </source>
</evidence>
<feature type="compositionally biased region" description="Basic and acidic residues" evidence="3">
    <location>
        <begin position="95"/>
        <end position="104"/>
    </location>
</feature>
<feature type="domain" description="Putative zinc-finger" evidence="4">
    <location>
        <begin position="11"/>
        <end position="36"/>
    </location>
</feature>
<sequence>MKCEHEHADAAYVLGALSPAERTDYERHLAGCVACREGVADLAGLPGLLGRLDAAAVEALMREDPPAPSVGPGPAVSDARSADQPAGYGRPSVTRRVDAGDVRFGRSAARPGRVTSRPSRVVGPATAPTPRPVGRVRYLAGGLLTAGLLLVLAVGTQLVRGPGAETPGGGPNAVRSETPADSTLTPGSPLATMVPVSRNVPLTAQVGLLRHGYGTEITMRCAYDRDSSDAPTWTVHLFAYGPDEAREQVGSWVASPGDRVQFSGVTRFSGDQLQRLEVVRSTDGAPLLSYDVP</sequence>
<evidence type="ECO:0000256" key="1">
    <source>
        <dbReference type="ARBA" id="ARBA00023015"/>
    </source>
</evidence>
<dbReference type="Pfam" id="PF13490">
    <property type="entry name" value="zf-HC2"/>
    <property type="match status" value="1"/>
</dbReference>
<feature type="region of interest" description="Disordered" evidence="3">
    <location>
        <begin position="162"/>
        <end position="189"/>
    </location>
</feature>
<protein>
    <submittedName>
        <fullName evidence="5">Zf-HC2 domain-containing protein</fullName>
    </submittedName>
</protein>
<name>A0ABN3MWN5_9ACTN</name>
<evidence type="ECO:0000259" key="4">
    <source>
        <dbReference type="Pfam" id="PF13490"/>
    </source>
</evidence>